<dbReference type="GO" id="GO:0008410">
    <property type="term" value="F:CoA-transferase activity"/>
    <property type="evidence" value="ECO:0007669"/>
    <property type="project" value="TreeGrafter"/>
</dbReference>
<dbReference type="STRING" id="1477437.SAMN05444682_10358"/>
<proteinExistence type="predicted"/>
<gene>
    <name evidence="2" type="ORF">SAMN05444682_10358</name>
</gene>
<dbReference type="EMBL" id="FOQO01000003">
    <property type="protein sequence ID" value="SFI25330.1"/>
    <property type="molecule type" value="Genomic_DNA"/>
</dbReference>
<keyword evidence="3" id="KW-1185">Reference proteome</keyword>
<dbReference type="OrthoDB" id="3561197at2"/>
<keyword evidence="1 2" id="KW-0808">Transferase</keyword>
<dbReference type="InterPro" id="IPR003673">
    <property type="entry name" value="CoA-Trfase_fam_III"/>
</dbReference>
<dbReference type="SUPFAM" id="SSF89796">
    <property type="entry name" value="CoA-transferase family III (CaiB/BaiF)"/>
    <property type="match status" value="1"/>
</dbReference>
<dbReference type="AlphaFoldDB" id="A0A1I3GPD7"/>
<protein>
    <submittedName>
        <fullName evidence="2">CoA-transferase family III</fullName>
    </submittedName>
</protein>
<name>A0A1I3GPD7_9SPHI</name>
<dbReference type="PANTHER" id="PTHR48207">
    <property type="entry name" value="SUCCINATE--HYDROXYMETHYLGLUTARATE COA-TRANSFERASE"/>
    <property type="match status" value="1"/>
</dbReference>
<evidence type="ECO:0000313" key="2">
    <source>
        <dbReference type="EMBL" id="SFI25330.1"/>
    </source>
</evidence>
<dbReference type="Gene3D" id="3.40.50.10540">
    <property type="entry name" value="Crotonobetainyl-coa:carnitine coa-transferase, domain 1"/>
    <property type="match status" value="1"/>
</dbReference>
<dbReference type="RefSeq" id="WP_090625868.1">
    <property type="nucleotide sequence ID" value="NZ_FOQO01000003.1"/>
</dbReference>
<dbReference type="InterPro" id="IPR023606">
    <property type="entry name" value="CoA-Trfase_III_dom_1_sf"/>
</dbReference>
<dbReference type="PANTHER" id="PTHR48207:SF4">
    <property type="entry name" value="BLL6097 PROTEIN"/>
    <property type="match status" value="1"/>
</dbReference>
<sequence>MVAGGKVIWGDRLAVQTQWLRNRIAVPDNEQVKHNRTFVEVDHPRAGKLTVTDIPFQMSKTPGAIRRPPPLIGEHGREILSELGYDAAAIEQLINAKTISIESV</sequence>
<reference evidence="2 3" key="1">
    <citation type="submission" date="2016-10" db="EMBL/GenBank/DDBJ databases">
        <authorList>
            <person name="de Groot N.N."/>
        </authorList>
    </citation>
    <scope>NUCLEOTIDE SEQUENCE [LARGE SCALE GENOMIC DNA]</scope>
    <source>
        <strain evidence="2 3">RK1</strain>
    </source>
</reference>
<accession>A0A1I3GPD7</accession>
<dbReference type="Pfam" id="PF02515">
    <property type="entry name" value="CoA_transf_3"/>
    <property type="match status" value="1"/>
</dbReference>
<evidence type="ECO:0000313" key="3">
    <source>
        <dbReference type="Proteomes" id="UP000198670"/>
    </source>
</evidence>
<evidence type="ECO:0000256" key="1">
    <source>
        <dbReference type="ARBA" id="ARBA00022679"/>
    </source>
</evidence>
<dbReference type="Proteomes" id="UP000198670">
    <property type="component" value="Unassembled WGS sequence"/>
</dbReference>
<dbReference type="InterPro" id="IPR050483">
    <property type="entry name" value="CoA-transferase_III_domain"/>
</dbReference>
<organism evidence="2 3">
    <name type="scientific">Parapedobacter indicus</name>
    <dbReference type="NCBI Taxonomy" id="1477437"/>
    <lineage>
        <taxon>Bacteria</taxon>
        <taxon>Pseudomonadati</taxon>
        <taxon>Bacteroidota</taxon>
        <taxon>Sphingobacteriia</taxon>
        <taxon>Sphingobacteriales</taxon>
        <taxon>Sphingobacteriaceae</taxon>
        <taxon>Parapedobacter</taxon>
    </lineage>
</organism>